<protein>
    <recommendedName>
        <fullName evidence="8">Peptidase S54 rhomboid domain-containing protein</fullName>
    </recommendedName>
</protein>
<feature type="transmembrane region" description="Helical" evidence="7">
    <location>
        <begin position="172"/>
        <end position="191"/>
    </location>
</feature>
<keyword evidence="3 7" id="KW-0812">Transmembrane</keyword>
<dbReference type="Pfam" id="PF01694">
    <property type="entry name" value="Rhomboid"/>
    <property type="match status" value="1"/>
</dbReference>
<dbReference type="GO" id="GO:0004252">
    <property type="term" value="F:serine-type endopeptidase activity"/>
    <property type="evidence" value="ECO:0007669"/>
    <property type="project" value="InterPro"/>
</dbReference>
<dbReference type="Gene3D" id="1.20.1540.10">
    <property type="entry name" value="Rhomboid-like"/>
    <property type="match status" value="1"/>
</dbReference>
<gene>
    <name evidence="9" type="ORF">CU098_012092</name>
</gene>
<dbReference type="OrthoDB" id="418595at2759"/>
<evidence type="ECO:0000256" key="7">
    <source>
        <dbReference type="SAM" id="Phobius"/>
    </source>
</evidence>
<accession>A0A367KV05</accession>
<dbReference type="InterPro" id="IPR050925">
    <property type="entry name" value="Rhomboid_protease_S54"/>
</dbReference>
<evidence type="ECO:0000256" key="2">
    <source>
        <dbReference type="ARBA" id="ARBA00009045"/>
    </source>
</evidence>
<keyword evidence="5 7" id="KW-1133">Transmembrane helix</keyword>
<dbReference type="PANTHER" id="PTHR43731">
    <property type="entry name" value="RHOMBOID PROTEASE"/>
    <property type="match status" value="1"/>
</dbReference>
<keyword evidence="10" id="KW-1185">Reference proteome</keyword>
<dbReference type="STRING" id="4846.A0A367KV05"/>
<dbReference type="PANTHER" id="PTHR43731:SF14">
    <property type="entry name" value="PRESENILIN-ASSOCIATED RHOMBOID-LIKE PROTEIN, MITOCHONDRIAL"/>
    <property type="match status" value="1"/>
</dbReference>
<dbReference type="GO" id="GO:0016020">
    <property type="term" value="C:membrane"/>
    <property type="evidence" value="ECO:0007669"/>
    <property type="project" value="UniProtKB-SubCell"/>
</dbReference>
<keyword evidence="6 7" id="KW-0472">Membrane</keyword>
<dbReference type="AlphaFoldDB" id="A0A367KV05"/>
<evidence type="ECO:0000313" key="9">
    <source>
        <dbReference type="EMBL" id="RCI05994.1"/>
    </source>
</evidence>
<feature type="domain" description="Peptidase S54 rhomboid" evidence="8">
    <location>
        <begin position="95"/>
        <end position="253"/>
    </location>
</feature>
<feature type="transmembrane region" description="Helical" evidence="7">
    <location>
        <begin position="127"/>
        <end position="152"/>
    </location>
</feature>
<evidence type="ECO:0000256" key="5">
    <source>
        <dbReference type="ARBA" id="ARBA00022989"/>
    </source>
</evidence>
<proteinExistence type="inferred from homology"/>
<keyword evidence="4" id="KW-0378">Hydrolase</keyword>
<organism evidence="9 10">
    <name type="scientific">Rhizopus stolonifer</name>
    <name type="common">Rhizopus nigricans</name>
    <dbReference type="NCBI Taxonomy" id="4846"/>
    <lineage>
        <taxon>Eukaryota</taxon>
        <taxon>Fungi</taxon>
        <taxon>Fungi incertae sedis</taxon>
        <taxon>Mucoromycota</taxon>
        <taxon>Mucoromycotina</taxon>
        <taxon>Mucoromycetes</taxon>
        <taxon>Mucorales</taxon>
        <taxon>Mucorineae</taxon>
        <taxon>Rhizopodaceae</taxon>
        <taxon>Rhizopus</taxon>
    </lineage>
</organism>
<feature type="transmembrane region" description="Helical" evidence="7">
    <location>
        <begin position="47"/>
        <end position="65"/>
    </location>
</feature>
<evidence type="ECO:0000259" key="8">
    <source>
        <dbReference type="Pfam" id="PF01694"/>
    </source>
</evidence>
<comment type="caution">
    <text evidence="9">The sequence shown here is derived from an EMBL/GenBank/DDBJ whole genome shotgun (WGS) entry which is preliminary data.</text>
</comment>
<dbReference type="InterPro" id="IPR035952">
    <property type="entry name" value="Rhomboid-like_sf"/>
</dbReference>
<evidence type="ECO:0000256" key="6">
    <source>
        <dbReference type="ARBA" id="ARBA00023136"/>
    </source>
</evidence>
<comment type="subcellular location">
    <subcellularLocation>
        <location evidence="1">Membrane</location>
        <topology evidence="1">Multi-pass membrane protein</topology>
    </subcellularLocation>
</comment>
<sequence>MLKITTRLGNSITRRTYIRPHYYSQEPLSKAIQRKRLPLNDLDPNKVLWTLIGTNATVFLGWQYAIQSYKQFGDPAWLEWMSRHFVSSEDAVNHGRYHTLLTSVFSHQDLTHLGVNMLVLHSMGQGVMQAIGVSRFLGLYTGAGLVASMVGIGYRKYIRPRLENKRGSYSRALHGSMGASGAVMGITTFFACAFPKATFLVFFIVPMPAIAVVGLFAAYDVYQSYAIKRGSLVDSAAHLGGAAYGAAYWFTRVRPMLRAGRWHI</sequence>
<comment type="similarity">
    <text evidence="2">Belongs to the peptidase S54 family.</text>
</comment>
<evidence type="ECO:0000256" key="4">
    <source>
        <dbReference type="ARBA" id="ARBA00022801"/>
    </source>
</evidence>
<dbReference type="Proteomes" id="UP000253551">
    <property type="component" value="Unassembled WGS sequence"/>
</dbReference>
<reference evidence="9 10" key="1">
    <citation type="journal article" date="2018" name="G3 (Bethesda)">
        <title>Phylogenetic and Phylogenomic Definition of Rhizopus Species.</title>
        <authorList>
            <person name="Gryganskyi A.P."/>
            <person name="Golan J."/>
            <person name="Dolatabadi S."/>
            <person name="Mondo S."/>
            <person name="Robb S."/>
            <person name="Idnurm A."/>
            <person name="Muszewska A."/>
            <person name="Steczkiewicz K."/>
            <person name="Masonjones S."/>
            <person name="Liao H.L."/>
            <person name="Gajdeczka M.T."/>
            <person name="Anike F."/>
            <person name="Vuek A."/>
            <person name="Anishchenko I.M."/>
            <person name="Voigt K."/>
            <person name="de Hoog G.S."/>
            <person name="Smith M.E."/>
            <person name="Heitman J."/>
            <person name="Vilgalys R."/>
            <person name="Stajich J.E."/>
        </authorList>
    </citation>
    <scope>NUCLEOTIDE SEQUENCE [LARGE SCALE GENOMIC DNA]</scope>
    <source>
        <strain evidence="9 10">LSU 92-RS-03</strain>
    </source>
</reference>
<dbReference type="EMBL" id="PJQM01000255">
    <property type="protein sequence ID" value="RCI05994.1"/>
    <property type="molecule type" value="Genomic_DNA"/>
</dbReference>
<evidence type="ECO:0000256" key="3">
    <source>
        <dbReference type="ARBA" id="ARBA00022692"/>
    </source>
</evidence>
<dbReference type="GO" id="GO:0006465">
    <property type="term" value="P:signal peptide processing"/>
    <property type="evidence" value="ECO:0007669"/>
    <property type="project" value="TreeGrafter"/>
</dbReference>
<evidence type="ECO:0000256" key="1">
    <source>
        <dbReference type="ARBA" id="ARBA00004141"/>
    </source>
</evidence>
<name>A0A367KV05_RHIST</name>
<feature type="transmembrane region" description="Helical" evidence="7">
    <location>
        <begin position="197"/>
        <end position="219"/>
    </location>
</feature>
<dbReference type="SUPFAM" id="SSF144091">
    <property type="entry name" value="Rhomboid-like"/>
    <property type="match status" value="1"/>
</dbReference>
<evidence type="ECO:0000313" key="10">
    <source>
        <dbReference type="Proteomes" id="UP000253551"/>
    </source>
</evidence>
<dbReference type="InterPro" id="IPR022764">
    <property type="entry name" value="Peptidase_S54_rhomboid_dom"/>
</dbReference>